<dbReference type="AlphaFoldDB" id="A0AAD7X1Q8"/>
<gene>
    <name evidence="2" type="ORF">AAFF_G00328310</name>
</gene>
<keyword evidence="3" id="KW-1185">Reference proteome</keyword>
<dbReference type="Proteomes" id="UP001221898">
    <property type="component" value="Unassembled WGS sequence"/>
</dbReference>
<evidence type="ECO:0000256" key="1">
    <source>
        <dbReference type="SAM" id="MobiDB-lite"/>
    </source>
</evidence>
<evidence type="ECO:0000313" key="3">
    <source>
        <dbReference type="Proteomes" id="UP001221898"/>
    </source>
</evidence>
<name>A0AAD7X1Q8_9TELE</name>
<dbReference type="EMBL" id="JAINUG010000005">
    <property type="protein sequence ID" value="KAJ8416953.1"/>
    <property type="molecule type" value="Genomic_DNA"/>
</dbReference>
<sequence>MEGRGGSAEGDGQTSTPGGRGHGADRAGRPRMERSTCPVVQGKQEGEEGPCCFEVTRIEQEELRVKSVAQGQQGRWTTWEGVASRAINWADFWKLPQARLSFLIRANLHQWLGTEQSCDLKWTINASLQHVVLSGCKTALTQGRLTWRHDQVLRKLAEVLEKCRQEGQGLAQEGDALPCIVLHGHHRRCDSPKA</sequence>
<accession>A0AAD7X1Q8</accession>
<comment type="caution">
    <text evidence="2">The sequence shown here is derived from an EMBL/GenBank/DDBJ whole genome shotgun (WGS) entry which is preliminary data.</text>
</comment>
<reference evidence="2" key="1">
    <citation type="journal article" date="2023" name="Science">
        <title>Genome structures resolve the early diversification of teleost fishes.</title>
        <authorList>
            <person name="Parey E."/>
            <person name="Louis A."/>
            <person name="Montfort J."/>
            <person name="Bouchez O."/>
            <person name="Roques C."/>
            <person name="Iampietro C."/>
            <person name="Lluch J."/>
            <person name="Castinel A."/>
            <person name="Donnadieu C."/>
            <person name="Desvignes T."/>
            <person name="Floi Bucao C."/>
            <person name="Jouanno E."/>
            <person name="Wen M."/>
            <person name="Mejri S."/>
            <person name="Dirks R."/>
            <person name="Jansen H."/>
            <person name="Henkel C."/>
            <person name="Chen W.J."/>
            <person name="Zahm M."/>
            <person name="Cabau C."/>
            <person name="Klopp C."/>
            <person name="Thompson A.W."/>
            <person name="Robinson-Rechavi M."/>
            <person name="Braasch I."/>
            <person name="Lecointre G."/>
            <person name="Bobe J."/>
            <person name="Postlethwait J.H."/>
            <person name="Berthelot C."/>
            <person name="Roest Crollius H."/>
            <person name="Guiguen Y."/>
        </authorList>
    </citation>
    <scope>NUCLEOTIDE SEQUENCE</scope>
    <source>
        <strain evidence="2">NC1722</strain>
    </source>
</reference>
<evidence type="ECO:0000313" key="2">
    <source>
        <dbReference type="EMBL" id="KAJ8416953.1"/>
    </source>
</evidence>
<protein>
    <submittedName>
        <fullName evidence="2">Uncharacterized protein</fullName>
    </submittedName>
</protein>
<feature type="region of interest" description="Disordered" evidence="1">
    <location>
        <begin position="1"/>
        <end position="46"/>
    </location>
</feature>
<organism evidence="2 3">
    <name type="scientific">Aldrovandia affinis</name>
    <dbReference type="NCBI Taxonomy" id="143900"/>
    <lineage>
        <taxon>Eukaryota</taxon>
        <taxon>Metazoa</taxon>
        <taxon>Chordata</taxon>
        <taxon>Craniata</taxon>
        <taxon>Vertebrata</taxon>
        <taxon>Euteleostomi</taxon>
        <taxon>Actinopterygii</taxon>
        <taxon>Neopterygii</taxon>
        <taxon>Teleostei</taxon>
        <taxon>Notacanthiformes</taxon>
        <taxon>Halosauridae</taxon>
        <taxon>Aldrovandia</taxon>
    </lineage>
</organism>
<feature type="compositionally biased region" description="Basic and acidic residues" evidence="1">
    <location>
        <begin position="22"/>
        <end position="34"/>
    </location>
</feature>
<proteinExistence type="predicted"/>